<proteinExistence type="predicted"/>
<dbReference type="EMBL" id="JH432114">
    <property type="status" value="NOT_ANNOTATED_CDS"/>
    <property type="molecule type" value="Genomic_DNA"/>
</dbReference>
<sequence>FEHRFGVSDIESKIYEGIKELTVVNEDFPEPEITSYLNRREQKKKTMYNRNRLK</sequence>
<name>T1JDX8_STRMM</name>
<reference evidence="2" key="1">
    <citation type="submission" date="2011-05" db="EMBL/GenBank/DDBJ databases">
        <authorList>
            <person name="Richards S.R."/>
            <person name="Qu J."/>
            <person name="Jiang H."/>
            <person name="Jhangiani S.N."/>
            <person name="Agravi P."/>
            <person name="Goodspeed R."/>
            <person name="Gross S."/>
            <person name="Mandapat C."/>
            <person name="Jackson L."/>
            <person name="Mathew T."/>
            <person name="Pu L."/>
            <person name="Thornton R."/>
            <person name="Saada N."/>
            <person name="Wilczek-Boney K.B."/>
            <person name="Lee S."/>
            <person name="Kovar C."/>
            <person name="Wu Y."/>
            <person name="Scherer S.E."/>
            <person name="Worley K.C."/>
            <person name="Muzny D.M."/>
            <person name="Gibbs R."/>
        </authorList>
    </citation>
    <scope>NUCLEOTIDE SEQUENCE</scope>
    <source>
        <strain evidence="2">Brora</strain>
    </source>
</reference>
<dbReference type="Proteomes" id="UP000014500">
    <property type="component" value="Unassembled WGS sequence"/>
</dbReference>
<dbReference type="EnsemblMetazoa" id="SMAR012013-RA">
    <property type="protein sequence ID" value="SMAR012013-PA"/>
    <property type="gene ID" value="SMAR012013"/>
</dbReference>
<reference evidence="1" key="2">
    <citation type="submission" date="2015-02" db="UniProtKB">
        <authorList>
            <consortium name="EnsemblMetazoa"/>
        </authorList>
    </citation>
    <scope>IDENTIFICATION</scope>
</reference>
<evidence type="ECO:0000313" key="2">
    <source>
        <dbReference type="Proteomes" id="UP000014500"/>
    </source>
</evidence>
<keyword evidence="2" id="KW-1185">Reference proteome</keyword>
<dbReference type="AlphaFoldDB" id="T1JDX8"/>
<evidence type="ECO:0000313" key="1">
    <source>
        <dbReference type="EnsemblMetazoa" id="SMAR012013-PA"/>
    </source>
</evidence>
<dbReference type="HOGENOM" id="CLU_3056529_0_0_1"/>
<organism evidence="1 2">
    <name type="scientific">Strigamia maritima</name>
    <name type="common">European centipede</name>
    <name type="synonym">Geophilus maritimus</name>
    <dbReference type="NCBI Taxonomy" id="126957"/>
    <lineage>
        <taxon>Eukaryota</taxon>
        <taxon>Metazoa</taxon>
        <taxon>Ecdysozoa</taxon>
        <taxon>Arthropoda</taxon>
        <taxon>Myriapoda</taxon>
        <taxon>Chilopoda</taxon>
        <taxon>Pleurostigmophora</taxon>
        <taxon>Geophilomorpha</taxon>
        <taxon>Linotaeniidae</taxon>
        <taxon>Strigamia</taxon>
    </lineage>
</organism>
<protein>
    <submittedName>
        <fullName evidence="1">Uncharacterized protein</fullName>
    </submittedName>
</protein>
<accession>T1JDX8</accession>